<keyword evidence="1" id="KW-0547">Nucleotide-binding</keyword>
<dbReference type="InterPro" id="IPR016030">
    <property type="entry name" value="CblAdoTrfase-like"/>
</dbReference>
<keyword evidence="1 3" id="KW-0808">Transferase</keyword>
<comment type="pathway">
    <text evidence="1">Cofactor biosynthesis; adenosylcobalamin biosynthesis; adenosylcobalamin from cob(II)yrinate a,c-diamide: step 2/7.</text>
</comment>
<dbReference type="EMBL" id="JAHOPB010000002">
    <property type="protein sequence ID" value="MBU8876288.1"/>
    <property type="molecule type" value="Genomic_DNA"/>
</dbReference>
<comment type="caution">
    <text evidence="3">The sequence shown here is derived from an EMBL/GenBank/DDBJ whole genome shotgun (WGS) entry which is preliminary data.</text>
</comment>
<sequence length="198" mass="21660">MAVTLNRIYTRGGDAGQTSLGRGERVPKHDIRVEAYGTTDEANSVIGLARNAIARAGSSDPRLAEADAMLGRIQNDLFDLGADLCTPEGKTKRDEPALRMVASQVERLEREIDAMNAELQPLKSFILPGGSEAASWLHLARTVSRRAERCMTHLATEQTINPEAIKYINRLSDHLFVLARRLNDNGAADVLWVPGGSR</sequence>
<gene>
    <name evidence="3" type="ORF">KQ910_21115</name>
</gene>
<keyword evidence="4" id="KW-1185">Reference proteome</keyword>
<accession>A0ABS6IST1</accession>
<keyword evidence="1" id="KW-0169">Cobalamin biosynthesis</keyword>
<comment type="catalytic activity">
    <reaction evidence="1">
        <text>2 cob(II)alamin + reduced [electron-transfer flavoprotein] + 2 ATP = 2 adenosylcob(III)alamin + 2 triphosphate + oxidized [electron-transfer flavoprotein] + 3 H(+)</text>
        <dbReference type="Rhea" id="RHEA:28671"/>
        <dbReference type="Rhea" id="RHEA-COMP:10685"/>
        <dbReference type="Rhea" id="RHEA-COMP:10686"/>
        <dbReference type="ChEBI" id="CHEBI:15378"/>
        <dbReference type="ChEBI" id="CHEBI:16304"/>
        <dbReference type="ChEBI" id="CHEBI:18036"/>
        <dbReference type="ChEBI" id="CHEBI:18408"/>
        <dbReference type="ChEBI" id="CHEBI:30616"/>
        <dbReference type="ChEBI" id="CHEBI:57692"/>
        <dbReference type="ChEBI" id="CHEBI:58307"/>
        <dbReference type="EC" id="2.5.1.17"/>
    </reaction>
</comment>
<dbReference type="PANTHER" id="PTHR12213:SF0">
    <property type="entry name" value="CORRINOID ADENOSYLTRANSFERASE MMAB"/>
    <property type="match status" value="1"/>
</dbReference>
<evidence type="ECO:0000256" key="1">
    <source>
        <dbReference type="RuleBase" id="RU366026"/>
    </source>
</evidence>
<keyword evidence="1" id="KW-0067">ATP-binding</keyword>
<evidence type="ECO:0000259" key="2">
    <source>
        <dbReference type="Pfam" id="PF01923"/>
    </source>
</evidence>
<dbReference type="Proteomes" id="UP000727907">
    <property type="component" value="Unassembled WGS sequence"/>
</dbReference>
<proteinExistence type="inferred from homology"/>
<dbReference type="PANTHER" id="PTHR12213">
    <property type="entry name" value="CORRINOID ADENOSYLTRANSFERASE"/>
    <property type="match status" value="1"/>
</dbReference>
<reference evidence="3 4" key="1">
    <citation type="submission" date="2021-06" db="EMBL/GenBank/DDBJ databases">
        <authorList>
            <person name="Lee D.H."/>
        </authorList>
    </citation>
    <scope>NUCLEOTIDE SEQUENCE [LARGE SCALE GENOMIC DNA]</scope>
    <source>
        <strain evidence="3 4">MMS21-HV4-11</strain>
    </source>
</reference>
<dbReference type="NCBIfam" id="TIGR00636">
    <property type="entry name" value="PduO_Nterm"/>
    <property type="match status" value="1"/>
</dbReference>
<dbReference type="InterPro" id="IPR029499">
    <property type="entry name" value="PduO-typ"/>
</dbReference>
<dbReference type="EC" id="2.5.1.17" evidence="1"/>
<evidence type="ECO:0000313" key="3">
    <source>
        <dbReference type="EMBL" id="MBU8876288.1"/>
    </source>
</evidence>
<name>A0ABS6IST1_9HYPH</name>
<comment type="similarity">
    <text evidence="1">Belongs to the Cob(I)alamin adenosyltransferase family.</text>
</comment>
<evidence type="ECO:0000313" key="4">
    <source>
        <dbReference type="Proteomes" id="UP000727907"/>
    </source>
</evidence>
<dbReference type="GO" id="GO:0008817">
    <property type="term" value="F:corrinoid adenosyltransferase activity"/>
    <property type="evidence" value="ECO:0007669"/>
    <property type="project" value="UniProtKB-EC"/>
</dbReference>
<dbReference type="Pfam" id="PF01923">
    <property type="entry name" value="Cob_adeno_trans"/>
    <property type="match status" value="1"/>
</dbReference>
<dbReference type="RefSeq" id="WP_216964964.1">
    <property type="nucleotide sequence ID" value="NZ_JAHOPB010000002.1"/>
</dbReference>
<protein>
    <recommendedName>
        <fullName evidence="1">Corrinoid adenosyltransferase</fullName>
        <ecNumber evidence="1">2.5.1.17</ecNumber>
    </recommendedName>
    <alternativeName>
        <fullName evidence="1">Cob(II)alamin adenosyltransferase</fullName>
    </alternativeName>
    <alternativeName>
        <fullName evidence="1">Cob(II)yrinic acid a,c-diamide adenosyltransferase</fullName>
    </alternativeName>
    <alternativeName>
        <fullName evidence="1">Cobinamide/cobalamin adenosyltransferase</fullName>
    </alternativeName>
</protein>
<organism evidence="3 4">
    <name type="scientific">Reyranella humidisoli</name>
    <dbReference type="NCBI Taxonomy" id="2849149"/>
    <lineage>
        <taxon>Bacteria</taxon>
        <taxon>Pseudomonadati</taxon>
        <taxon>Pseudomonadota</taxon>
        <taxon>Alphaproteobacteria</taxon>
        <taxon>Hyphomicrobiales</taxon>
        <taxon>Reyranellaceae</taxon>
        <taxon>Reyranella</taxon>
    </lineage>
</organism>
<feature type="domain" description="Cobalamin adenosyltransferase-like" evidence="2">
    <location>
        <begin position="8"/>
        <end position="181"/>
    </location>
</feature>
<comment type="catalytic activity">
    <reaction evidence="1">
        <text>2 cob(II)yrinate a,c diamide + reduced [electron-transfer flavoprotein] + 2 ATP = 2 adenosylcob(III)yrinate a,c-diamide + 2 triphosphate + oxidized [electron-transfer flavoprotein] + 3 H(+)</text>
        <dbReference type="Rhea" id="RHEA:11528"/>
        <dbReference type="Rhea" id="RHEA-COMP:10685"/>
        <dbReference type="Rhea" id="RHEA-COMP:10686"/>
        <dbReference type="ChEBI" id="CHEBI:15378"/>
        <dbReference type="ChEBI" id="CHEBI:18036"/>
        <dbReference type="ChEBI" id="CHEBI:30616"/>
        <dbReference type="ChEBI" id="CHEBI:57692"/>
        <dbReference type="ChEBI" id="CHEBI:58307"/>
        <dbReference type="ChEBI" id="CHEBI:58503"/>
        <dbReference type="ChEBI" id="CHEBI:58537"/>
        <dbReference type="EC" id="2.5.1.17"/>
    </reaction>
</comment>